<dbReference type="RefSeq" id="XP_046059831.1">
    <property type="nucleotide sequence ID" value="XM_046206579.1"/>
</dbReference>
<dbReference type="EMBL" id="JAEUBE010000375">
    <property type="protein sequence ID" value="KAH3663408.1"/>
    <property type="molecule type" value="Genomic_DNA"/>
</dbReference>
<evidence type="ECO:0000256" key="2">
    <source>
        <dbReference type="ARBA" id="ARBA00022857"/>
    </source>
</evidence>
<feature type="site" description="Lowers pKa of active site Tyr" evidence="6">
    <location>
        <position position="74"/>
    </location>
</feature>
<evidence type="ECO:0000313" key="9">
    <source>
        <dbReference type="Proteomes" id="UP000769157"/>
    </source>
</evidence>
<evidence type="ECO:0000256" key="1">
    <source>
        <dbReference type="ARBA" id="ARBA00007905"/>
    </source>
</evidence>
<feature type="binding site" evidence="5">
    <location>
        <position position="105"/>
    </location>
    <ligand>
        <name>substrate</name>
    </ligand>
</feature>
<dbReference type="PRINTS" id="PR00069">
    <property type="entry name" value="ALDKETRDTASE"/>
</dbReference>
<dbReference type="PROSITE" id="PS00063">
    <property type="entry name" value="ALDOKETO_REDUCTASE_3"/>
    <property type="match status" value="1"/>
</dbReference>
<dbReference type="OrthoDB" id="416253at2759"/>
<dbReference type="SUPFAM" id="SSF51430">
    <property type="entry name" value="NAD(P)-linked oxidoreductase"/>
    <property type="match status" value="1"/>
</dbReference>
<dbReference type="InterPro" id="IPR036812">
    <property type="entry name" value="NAD(P)_OxRdtase_dom_sf"/>
</dbReference>
<sequence>MVKSSFRLKDGEIPSIGLGTWQLEGKKGLDAIVHAIRGGYKMIDCAFSYWNQELVGRAIKESGVPRSELFIVDKLANTWHTAAEDCLDETLKNLDVDSLDLWLMHWPSSLNHNGNDRKCPRLADDSVDYEKDWDYLKTWETMVEIQRRRPHEVKRIGVANFGIKELERIIQTGVVPEVNQVELHPECNQKLLNEYCDKKGILLVGYSPLGSIGSPLLKNSKLEAIAAKNNASVAQCLLSWGIQSGWPVIPRSSSPERIDQNITLIQLSEDDFRRITEIGAESPKRYINAPWYTFDDH</sequence>
<dbReference type="CDD" id="cd19071">
    <property type="entry name" value="AKR_AKR1-5-like"/>
    <property type="match status" value="1"/>
</dbReference>
<evidence type="ECO:0000259" key="7">
    <source>
        <dbReference type="Pfam" id="PF00248"/>
    </source>
</evidence>
<dbReference type="AlphaFoldDB" id="A0A9P8T222"/>
<dbReference type="Gene3D" id="3.20.20.100">
    <property type="entry name" value="NADP-dependent oxidoreductase domain"/>
    <property type="match status" value="1"/>
</dbReference>
<comment type="similarity">
    <text evidence="1">Belongs to the aldo/keto reductase family.</text>
</comment>
<reference evidence="8" key="2">
    <citation type="submission" date="2021-01" db="EMBL/GenBank/DDBJ databases">
        <authorList>
            <person name="Schikora-Tamarit M.A."/>
        </authorList>
    </citation>
    <scope>NUCLEOTIDE SEQUENCE</scope>
    <source>
        <strain evidence="8">CBS6075</strain>
    </source>
</reference>
<feature type="domain" description="NADP-dependent oxidoreductase" evidence="7">
    <location>
        <begin position="16"/>
        <end position="278"/>
    </location>
</feature>
<protein>
    <recommendedName>
        <fullName evidence="7">NADP-dependent oxidoreductase domain-containing protein</fullName>
    </recommendedName>
</protein>
<dbReference type="GO" id="GO:0016616">
    <property type="term" value="F:oxidoreductase activity, acting on the CH-OH group of donors, NAD or NADP as acceptor"/>
    <property type="evidence" value="ECO:0007669"/>
    <property type="project" value="UniProtKB-ARBA"/>
</dbReference>
<dbReference type="Proteomes" id="UP000769157">
    <property type="component" value="Unassembled WGS sequence"/>
</dbReference>
<dbReference type="PIRSF" id="PIRSF000097">
    <property type="entry name" value="AKR"/>
    <property type="match status" value="1"/>
</dbReference>
<evidence type="ECO:0000256" key="3">
    <source>
        <dbReference type="ARBA" id="ARBA00023002"/>
    </source>
</evidence>
<keyword evidence="2" id="KW-0521">NADP</keyword>
<reference evidence="8" key="1">
    <citation type="journal article" date="2021" name="Open Biol.">
        <title>Shared evolutionary footprints suggest mitochondrial oxidative damage underlies multiple complex I losses in fungi.</title>
        <authorList>
            <person name="Schikora-Tamarit M.A."/>
            <person name="Marcet-Houben M."/>
            <person name="Nosek J."/>
            <person name="Gabaldon T."/>
        </authorList>
    </citation>
    <scope>NUCLEOTIDE SEQUENCE</scope>
    <source>
        <strain evidence="8">CBS6075</strain>
    </source>
</reference>
<dbReference type="GeneID" id="70237362"/>
<dbReference type="InterPro" id="IPR018170">
    <property type="entry name" value="Aldo/ket_reductase_CS"/>
</dbReference>
<dbReference type="Pfam" id="PF00248">
    <property type="entry name" value="Aldo_ket_red"/>
    <property type="match status" value="1"/>
</dbReference>
<evidence type="ECO:0000256" key="6">
    <source>
        <dbReference type="PIRSR" id="PIRSR000097-3"/>
    </source>
</evidence>
<evidence type="ECO:0000313" key="8">
    <source>
        <dbReference type="EMBL" id="KAH3663408.1"/>
    </source>
</evidence>
<feature type="active site" description="Proton donor" evidence="4">
    <location>
        <position position="49"/>
    </location>
</feature>
<dbReference type="PANTHER" id="PTHR43827:SF3">
    <property type="entry name" value="NADP-DEPENDENT OXIDOREDUCTASE DOMAIN-CONTAINING PROTEIN"/>
    <property type="match status" value="1"/>
</dbReference>
<keyword evidence="3" id="KW-0560">Oxidoreductase</keyword>
<gene>
    <name evidence="8" type="ORF">OGAPHI_005398</name>
</gene>
<dbReference type="PANTHER" id="PTHR43827">
    <property type="entry name" value="2,5-DIKETO-D-GLUCONIC ACID REDUCTASE"/>
    <property type="match status" value="1"/>
</dbReference>
<keyword evidence="9" id="KW-1185">Reference proteome</keyword>
<name>A0A9P8T222_9ASCO</name>
<evidence type="ECO:0000256" key="4">
    <source>
        <dbReference type="PIRSR" id="PIRSR000097-1"/>
    </source>
</evidence>
<proteinExistence type="inferred from homology"/>
<dbReference type="InterPro" id="IPR020471">
    <property type="entry name" value="AKR"/>
</dbReference>
<accession>A0A9P8T222</accession>
<evidence type="ECO:0000256" key="5">
    <source>
        <dbReference type="PIRSR" id="PIRSR000097-2"/>
    </source>
</evidence>
<organism evidence="8 9">
    <name type="scientific">Ogataea philodendri</name>
    <dbReference type="NCBI Taxonomy" id="1378263"/>
    <lineage>
        <taxon>Eukaryota</taxon>
        <taxon>Fungi</taxon>
        <taxon>Dikarya</taxon>
        <taxon>Ascomycota</taxon>
        <taxon>Saccharomycotina</taxon>
        <taxon>Pichiomycetes</taxon>
        <taxon>Pichiales</taxon>
        <taxon>Pichiaceae</taxon>
        <taxon>Ogataea</taxon>
    </lineage>
</organism>
<dbReference type="InterPro" id="IPR023210">
    <property type="entry name" value="NADP_OxRdtase_dom"/>
</dbReference>
<comment type="caution">
    <text evidence="8">The sequence shown here is derived from an EMBL/GenBank/DDBJ whole genome shotgun (WGS) entry which is preliminary data.</text>
</comment>